<reference evidence="3" key="1">
    <citation type="journal article" date="2020" name="mSystems">
        <title>Genome- and Community-Level Interaction Insights into Carbon Utilization and Element Cycling Functions of Hydrothermarchaeota in Hydrothermal Sediment.</title>
        <authorList>
            <person name="Zhou Z."/>
            <person name="Liu Y."/>
            <person name="Xu W."/>
            <person name="Pan J."/>
            <person name="Luo Z.H."/>
            <person name="Li M."/>
        </authorList>
    </citation>
    <scope>NUCLEOTIDE SEQUENCE [LARGE SCALE GENOMIC DNA]</scope>
    <source>
        <strain evidence="3">SpSt-339</strain>
    </source>
</reference>
<organism evidence="3">
    <name type="scientific">Schlesneria paludicola</name>
    <dbReference type="NCBI Taxonomy" id="360056"/>
    <lineage>
        <taxon>Bacteria</taxon>
        <taxon>Pseudomonadati</taxon>
        <taxon>Planctomycetota</taxon>
        <taxon>Planctomycetia</taxon>
        <taxon>Planctomycetales</taxon>
        <taxon>Planctomycetaceae</taxon>
        <taxon>Schlesneria</taxon>
    </lineage>
</organism>
<dbReference type="EMBL" id="DSOK01000294">
    <property type="protein sequence ID" value="HEN15864.1"/>
    <property type="molecule type" value="Genomic_DNA"/>
</dbReference>
<dbReference type="InterPro" id="IPR036641">
    <property type="entry name" value="HPT_dom_sf"/>
</dbReference>
<dbReference type="Pfam" id="PF01627">
    <property type="entry name" value="Hpt"/>
    <property type="match status" value="1"/>
</dbReference>
<name>A0A7C2JYM4_9PLAN</name>
<dbReference type="Gene3D" id="1.20.120.160">
    <property type="entry name" value="HPT domain"/>
    <property type="match status" value="1"/>
</dbReference>
<dbReference type="SUPFAM" id="SSF47226">
    <property type="entry name" value="Histidine-containing phosphotransfer domain, HPT domain"/>
    <property type="match status" value="1"/>
</dbReference>
<dbReference type="InterPro" id="IPR008207">
    <property type="entry name" value="Sig_transdc_His_kin_Hpt_dom"/>
</dbReference>
<evidence type="ECO:0000313" key="3">
    <source>
        <dbReference type="EMBL" id="HEN15864.1"/>
    </source>
</evidence>
<comment type="caution">
    <text evidence="3">The sequence shown here is derived from an EMBL/GenBank/DDBJ whole genome shotgun (WGS) entry which is preliminary data.</text>
</comment>
<feature type="domain" description="HPt" evidence="2">
    <location>
        <begin position="19"/>
        <end position="109"/>
    </location>
</feature>
<dbReference type="AlphaFoldDB" id="A0A7C2JYM4"/>
<protein>
    <submittedName>
        <fullName evidence="3">Hpt domain-containing protein</fullName>
    </submittedName>
</protein>
<dbReference type="PROSITE" id="PS50894">
    <property type="entry name" value="HPT"/>
    <property type="match status" value="1"/>
</dbReference>
<gene>
    <name evidence="3" type="ORF">ENQ76_10400</name>
</gene>
<dbReference type="GO" id="GO:0000160">
    <property type="term" value="P:phosphorelay signal transduction system"/>
    <property type="evidence" value="ECO:0007669"/>
    <property type="project" value="InterPro"/>
</dbReference>
<keyword evidence="1" id="KW-0597">Phosphoprotein</keyword>
<evidence type="ECO:0000259" key="2">
    <source>
        <dbReference type="PROSITE" id="PS50894"/>
    </source>
</evidence>
<evidence type="ECO:0000256" key="1">
    <source>
        <dbReference type="PROSITE-ProRule" id="PRU00110"/>
    </source>
</evidence>
<dbReference type="GO" id="GO:0004672">
    <property type="term" value="F:protein kinase activity"/>
    <property type="evidence" value="ECO:0007669"/>
    <property type="project" value="UniProtKB-ARBA"/>
</dbReference>
<feature type="modified residue" description="Phosphohistidine" evidence="1">
    <location>
        <position position="58"/>
    </location>
</feature>
<accession>A0A7C2JYM4</accession>
<sequence>MGQARTMSAAEPIYSVFRDESDFQELLEAFVAHAVERCDVLQSSYAQGQIGTVRVQAHQLKGAGGGYGFEGLSELAARLEEACKRCEPDLGEIGPLLDDVVDYLSRVRV</sequence>
<proteinExistence type="predicted"/>